<dbReference type="GO" id="GO:0001750">
    <property type="term" value="C:photoreceptor outer segment"/>
    <property type="evidence" value="ECO:0007669"/>
    <property type="project" value="Ensembl"/>
</dbReference>
<keyword evidence="3" id="KW-0963">Cytoplasm</keyword>
<feature type="region of interest" description="Disordered" evidence="6">
    <location>
        <begin position="1138"/>
        <end position="1164"/>
    </location>
</feature>
<dbReference type="OMA" id="MSHSSCE"/>
<dbReference type="GO" id="GO:0032391">
    <property type="term" value="C:photoreceptor connecting cilium"/>
    <property type="evidence" value="ECO:0007669"/>
    <property type="project" value="Ensembl"/>
</dbReference>
<feature type="compositionally biased region" description="Polar residues" evidence="6">
    <location>
        <begin position="1"/>
        <end position="16"/>
    </location>
</feature>
<feature type="compositionally biased region" description="Low complexity" evidence="6">
    <location>
        <begin position="1198"/>
        <end position="1207"/>
    </location>
</feature>
<feature type="domain" description="Doublecortin" evidence="7">
    <location>
        <begin position="37"/>
        <end position="111"/>
    </location>
</feature>
<feature type="region of interest" description="Disordered" evidence="6">
    <location>
        <begin position="408"/>
        <end position="435"/>
    </location>
</feature>
<feature type="region of interest" description="Disordered" evidence="6">
    <location>
        <begin position="1240"/>
        <end position="1339"/>
    </location>
</feature>
<dbReference type="GO" id="GO:0060041">
    <property type="term" value="P:retina development in camera-type eye"/>
    <property type="evidence" value="ECO:0007669"/>
    <property type="project" value="TreeGrafter"/>
</dbReference>
<dbReference type="GO" id="GO:0035556">
    <property type="term" value="P:intracellular signal transduction"/>
    <property type="evidence" value="ECO:0007669"/>
    <property type="project" value="InterPro"/>
</dbReference>
<reference evidence="8" key="2">
    <citation type="submission" date="2025-09" db="UniProtKB">
        <authorList>
            <consortium name="Ensembl"/>
        </authorList>
    </citation>
    <scope>IDENTIFICATION</scope>
</reference>
<organism evidence="8 9">
    <name type="scientific">Jaculus jaculus</name>
    <name type="common">Lesser Egyptian jerboa</name>
    <dbReference type="NCBI Taxonomy" id="51337"/>
    <lineage>
        <taxon>Eukaryota</taxon>
        <taxon>Metazoa</taxon>
        <taxon>Chordata</taxon>
        <taxon>Craniata</taxon>
        <taxon>Vertebrata</taxon>
        <taxon>Euteleostomi</taxon>
        <taxon>Mammalia</taxon>
        <taxon>Eutheria</taxon>
        <taxon>Euarchontoglires</taxon>
        <taxon>Glires</taxon>
        <taxon>Rodentia</taxon>
        <taxon>Myomorpha</taxon>
        <taxon>Dipodoidea</taxon>
        <taxon>Dipodidae</taxon>
        <taxon>Dipodinae</taxon>
        <taxon>Jaculus</taxon>
    </lineage>
</organism>
<protein>
    <submittedName>
        <fullName evidence="8">Retinitis pigmentosa 1 homolog like 1</fullName>
    </submittedName>
</protein>
<proteinExistence type="predicted"/>
<feature type="region of interest" description="Disordered" evidence="6">
    <location>
        <begin position="114"/>
        <end position="152"/>
    </location>
</feature>
<feature type="compositionally biased region" description="Polar residues" evidence="6">
    <location>
        <begin position="1739"/>
        <end position="1753"/>
    </location>
</feature>
<dbReference type="Gene3D" id="3.10.20.230">
    <property type="entry name" value="Doublecortin domain"/>
    <property type="match status" value="2"/>
</dbReference>
<evidence type="ECO:0000256" key="3">
    <source>
        <dbReference type="ARBA" id="ARBA00022490"/>
    </source>
</evidence>
<keyword evidence="5" id="KW-0966">Cell projection</keyword>
<dbReference type="Proteomes" id="UP000694385">
    <property type="component" value="Unassembled WGS sequence"/>
</dbReference>
<evidence type="ECO:0000256" key="2">
    <source>
        <dbReference type="ARBA" id="ARBA00004496"/>
    </source>
</evidence>
<feature type="compositionally biased region" description="Basic and acidic residues" evidence="6">
    <location>
        <begin position="1754"/>
        <end position="1769"/>
    </location>
</feature>
<feature type="compositionally biased region" description="Low complexity" evidence="6">
    <location>
        <begin position="1674"/>
        <end position="1689"/>
    </location>
</feature>
<reference evidence="8" key="1">
    <citation type="submission" date="2025-08" db="UniProtKB">
        <authorList>
            <consortium name="Ensembl"/>
        </authorList>
    </citation>
    <scope>IDENTIFICATION</scope>
</reference>
<feature type="region of interest" description="Disordered" evidence="6">
    <location>
        <begin position="1641"/>
        <end position="1811"/>
    </location>
</feature>
<evidence type="ECO:0000256" key="4">
    <source>
        <dbReference type="ARBA" id="ARBA00022737"/>
    </source>
</evidence>
<dbReference type="SUPFAM" id="SSF89837">
    <property type="entry name" value="Doublecortin (DC)"/>
    <property type="match status" value="2"/>
</dbReference>
<dbReference type="SMART" id="SM00537">
    <property type="entry name" value="DCX"/>
    <property type="match status" value="2"/>
</dbReference>
<feature type="compositionally biased region" description="Basic and acidic residues" evidence="6">
    <location>
        <begin position="1291"/>
        <end position="1301"/>
    </location>
</feature>
<feature type="region of interest" description="Disordered" evidence="6">
    <location>
        <begin position="681"/>
        <end position="812"/>
    </location>
</feature>
<feature type="region of interest" description="Disordered" evidence="6">
    <location>
        <begin position="1580"/>
        <end position="1625"/>
    </location>
</feature>
<feature type="region of interest" description="Disordered" evidence="6">
    <location>
        <begin position="1435"/>
        <end position="1459"/>
    </location>
</feature>
<feature type="region of interest" description="Disordered" evidence="6">
    <location>
        <begin position="939"/>
        <end position="958"/>
    </location>
</feature>
<feature type="region of interest" description="Disordered" evidence="6">
    <location>
        <begin position="460"/>
        <end position="573"/>
    </location>
</feature>
<keyword evidence="4" id="KW-0677">Repeat</keyword>
<feature type="compositionally biased region" description="Basic and acidic residues" evidence="6">
    <location>
        <begin position="114"/>
        <end position="123"/>
    </location>
</feature>
<evidence type="ECO:0000259" key="7">
    <source>
        <dbReference type="PROSITE" id="PS50309"/>
    </source>
</evidence>
<evidence type="ECO:0000256" key="1">
    <source>
        <dbReference type="ARBA" id="ARBA00004316"/>
    </source>
</evidence>
<sequence length="1837" mass="195819">MTSTPGDANDTQSPSHRQCLLPSVAPTPSVTEVTPAKKITFLKRGDPQFAGVRLAVHQRTFKTFSALMDELSRRVPLSFGVRSVTTPRGLHSLSALEQLQDGGCYFCSDKRLSKTPRGPERPLRRNPSTVPSRGFEGGREEPGTASSWKAPTAQRRMTLLKNGDPTCQQTVVLSHRNTRNLAAFLRKASDLLHFPVKQAYTTSGKKVDTLQTLLQGPSVLVCAGNEAFRHPAVENNQGNRMDALSGVTARSKTGLGGPRARQSVIHSRSRTGGRLQLSERSGLGDCLASGHHDWVGPATDSCPQDTPAAPGALMVGDDVEKKVCMNEDGSLSVEMKVRFQLLGEDALRWSQRAGHNSVLTAASRAGRVLEEAHPLCYRQEGHPWGFLEPRAQGLGPCEVGCQRVFDRGQQQPGSSYDIWRNPLATSQGERPAPRRRWGLAQLAHCRGRWIQGFDVRKRYDKDSSNPASNPGHPENIQASSHCPQSPEGGVGSDSPCPTSSAASRSEAELETGKGLCPKEPGPGAQDMERTRSDTSASAGSHEESSEWGDGHQSCLSQARAAASQGKATHIDSPHVPLLRPSSVSHMVVPLNKHGQGTRSCQDRGGPGQSLPVVPGHCTSCDAVGTAYPTLTATPSQRGKRRQKRPASAVCIPVHCCVAQRGHDGQCHQCRDTHCSLASPEALQVPRPPEKGRVCSRGPDPQCPKNSSRARNQASRDPGSPSSSSFDSQDLPTASRATIPHMSNTDHASGSNCSTESAGATEHRAHSSAPTLAHTDGAGGLGDKAGGNPESPSSSALLGGCPEAGEPGVHQDGCRSQLAASSILGTPSGQTQAPFSEACWVGSSYCPTPPGERPCAKKHPSSSGSTSSGQQRVDDNARPRRVLLGKSPGARESFEEQEEDDGGMTPYALPSASPDAVVREWLDNIPEEPVLMTYETAGETTEVAGDETKDSEEDPRNDGELAQARQQLLEGDTGLHPDPAEVLPVTGDALPKSGDGPHQDADPGDVSQDPAEAKGREGTSVVGDVSPRVLPNKVSVSTQIMKALLGSKQGRPSSLPEVSGTVAQRLSHSTRALITCLARLHFFDEDLGLLAGKMRLEDSPRYQELLSISQSMWPGNGLGQGRLDLGLGRLTSHQALLGSENFTPTSSSGVDVSSGSGGSGEGSVPCAVDTILVPERMEPPLTTSSQRPTFKTQGHPEVSSCSTESSNSQVRARAPSREETERGGTEQEQMLDNVLEHSGMMQEEEEQLEEREEIGRERPQEEGLGEESFPEKVEVSSRELLGAGSQDGEGSPEDKEVLKEETEPSELCPPGQGEEPTKPPYHLSERDSNATGCQSGPRLAPGLEELPRAAGMGCEQTQTSTFTVHKVSLDPDAIWVSKLLRKMEKAFMAHLASATAELRARWSLQNNGLLDQMVVELVQDVGLRLQASTDKELRKIQSRAGRTVPGPPREALRGQTSLQTEQRRRRLQGLRNFSAFPGLGPLSLTLEDGPAYGAALGTRPGGGTTGDDFCPCDVCMKKKLASMSSKDTAVATSAPIRKAFDLRQILQSKKAGCGAGVEAGLSPEKTGILLQGADRAQELQPAPQAGEELEETGGQRSSRAEDTGFQEAERGGYHEPENEKEGGTHPCLAHATQDAWQLEEGVTKTEGPLSQGSGDGGASESIGQEDDNSRSVESQEAAGEGQPEAEGGIQCEQENAPQVSLGERPRGDVLANSSLDQEGRLRTPHRRPGSQAQAAARDFSNASSLSNCSLVSQKGSEKDCPSRDLKDIGVKDSGVLHTERKVTTMYPESSTSEQEGTLSGPRTPEQETGEGCDVRGERFACVQTRVRADGFDQHDLDF</sequence>
<evidence type="ECO:0000256" key="6">
    <source>
        <dbReference type="SAM" id="MobiDB-lite"/>
    </source>
</evidence>
<dbReference type="GO" id="GO:0042461">
    <property type="term" value="P:photoreceptor cell development"/>
    <property type="evidence" value="ECO:0007669"/>
    <property type="project" value="Ensembl"/>
</dbReference>
<dbReference type="FunFam" id="3.10.20.230:FF:000008">
    <property type="entry name" value="retinitis pigmentosa 1-like 1 protein"/>
    <property type="match status" value="1"/>
</dbReference>
<feature type="compositionally biased region" description="Basic and acidic residues" evidence="6">
    <location>
        <begin position="1214"/>
        <end position="1224"/>
    </location>
</feature>
<evidence type="ECO:0000313" key="8">
    <source>
        <dbReference type="Ensembl" id="ENSJJAP00000006578.1"/>
    </source>
</evidence>
<dbReference type="GeneTree" id="ENSGT00940000154242"/>
<feature type="compositionally biased region" description="Polar residues" evidence="6">
    <location>
        <begin position="740"/>
        <end position="757"/>
    </location>
</feature>
<feature type="compositionally biased region" description="Polar residues" evidence="6">
    <location>
        <begin position="1180"/>
        <end position="1191"/>
    </location>
</feature>
<feature type="compositionally biased region" description="Low complexity" evidence="6">
    <location>
        <begin position="714"/>
        <end position="731"/>
    </location>
</feature>
<feature type="compositionally biased region" description="Polar residues" evidence="6">
    <location>
        <begin position="1785"/>
        <end position="1796"/>
    </location>
</feature>
<gene>
    <name evidence="8" type="primary">Rp1l1</name>
</gene>
<dbReference type="InterPro" id="IPR036572">
    <property type="entry name" value="Doublecortin_dom_sf"/>
</dbReference>
<dbReference type="PROSITE" id="PS50309">
    <property type="entry name" value="DC"/>
    <property type="match status" value="2"/>
</dbReference>
<feature type="region of interest" description="Disordered" evidence="6">
    <location>
        <begin position="1"/>
        <end position="28"/>
    </location>
</feature>
<name>A0A8C5KAZ3_JACJA</name>
<feature type="compositionally biased region" description="Acidic residues" evidence="6">
    <location>
        <begin position="1241"/>
        <end position="1251"/>
    </location>
</feature>
<dbReference type="Ensembl" id="ENSJJAT00000012974.1">
    <property type="protein sequence ID" value="ENSJJAP00000006578.1"/>
    <property type="gene ID" value="ENSJJAG00000011185.1"/>
</dbReference>
<feature type="region of interest" description="Disordered" evidence="6">
    <location>
        <begin position="1177"/>
        <end position="1227"/>
    </location>
</feature>
<dbReference type="GO" id="GO:0035082">
    <property type="term" value="P:axoneme assembly"/>
    <property type="evidence" value="ECO:0007669"/>
    <property type="project" value="TreeGrafter"/>
</dbReference>
<feature type="region of interest" description="Disordered" evidence="6">
    <location>
        <begin position="849"/>
        <end position="911"/>
    </location>
</feature>
<dbReference type="PANTHER" id="PTHR23005:SF3">
    <property type="entry name" value="RETINITIS PIGMENTOSA 1-LIKE 1 PROTEIN"/>
    <property type="match status" value="1"/>
</dbReference>
<dbReference type="GO" id="GO:0045494">
    <property type="term" value="P:photoreceptor cell maintenance"/>
    <property type="evidence" value="ECO:0007669"/>
    <property type="project" value="Ensembl"/>
</dbReference>
<keyword evidence="9" id="KW-1185">Reference proteome</keyword>
<dbReference type="InterPro" id="IPR003533">
    <property type="entry name" value="Doublecortin_dom"/>
</dbReference>
<feature type="region of interest" description="Disordered" evidence="6">
    <location>
        <begin position="970"/>
        <end position="1025"/>
    </location>
</feature>
<feature type="region of interest" description="Disordered" evidence="6">
    <location>
        <begin position="249"/>
        <end position="274"/>
    </location>
</feature>
<comment type="subcellular location">
    <subcellularLocation>
        <location evidence="1">Cell projection</location>
    </subcellularLocation>
    <subcellularLocation>
        <location evidence="2">Cytoplasm</location>
    </subcellularLocation>
</comment>
<feature type="compositionally biased region" description="Polar residues" evidence="6">
    <location>
        <begin position="703"/>
        <end position="712"/>
    </location>
</feature>
<evidence type="ECO:0000313" key="9">
    <source>
        <dbReference type="Proteomes" id="UP000694385"/>
    </source>
</evidence>
<dbReference type="GO" id="GO:0005930">
    <property type="term" value="C:axoneme"/>
    <property type="evidence" value="ECO:0007669"/>
    <property type="project" value="Ensembl"/>
</dbReference>
<evidence type="ECO:0000256" key="5">
    <source>
        <dbReference type="ARBA" id="ARBA00023273"/>
    </source>
</evidence>
<dbReference type="PANTHER" id="PTHR23005">
    <property type="entry name" value="RETINITIS PIGMENTOSA 1 PROTEIN"/>
    <property type="match status" value="1"/>
</dbReference>
<accession>A0A8C5KAZ3</accession>
<dbReference type="Pfam" id="PF03607">
    <property type="entry name" value="DCX"/>
    <property type="match status" value="2"/>
</dbReference>
<feature type="compositionally biased region" description="Basic and acidic residues" evidence="6">
    <location>
        <begin position="1597"/>
        <end position="1622"/>
    </location>
</feature>
<feature type="domain" description="Doublecortin" evidence="7">
    <location>
        <begin position="155"/>
        <end position="234"/>
    </location>
</feature>